<dbReference type="HOGENOM" id="CLU_3081858_0_0_3"/>
<dbReference type="EMBL" id="AP009552">
    <property type="protein sequence ID" value="BAG05625.1"/>
    <property type="molecule type" value="Genomic_DNA"/>
</dbReference>
<name>B0JIR7_MICAN</name>
<keyword evidence="2" id="KW-1185">Reference proteome</keyword>
<evidence type="ECO:0000313" key="2">
    <source>
        <dbReference type="Proteomes" id="UP000001510"/>
    </source>
</evidence>
<organism evidence="1 2">
    <name type="scientific">Microcystis aeruginosa (strain NIES-843 / IAM M-2473)</name>
    <dbReference type="NCBI Taxonomy" id="449447"/>
    <lineage>
        <taxon>Bacteria</taxon>
        <taxon>Bacillati</taxon>
        <taxon>Cyanobacteriota</taxon>
        <taxon>Cyanophyceae</taxon>
        <taxon>Oscillatoriophycideae</taxon>
        <taxon>Chroococcales</taxon>
        <taxon>Microcystaceae</taxon>
        <taxon>Microcystis</taxon>
    </lineage>
</organism>
<reference evidence="1 2" key="1">
    <citation type="journal article" date="2007" name="DNA Res.">
        <title>Complete genomic structure of the bloom-forming toxic cyanobacterium Microcystis aeruginosa NIES-843.</title>
        <authorList>
            <person name="Kaneko T."/>
            <person name="Nakajima N."/>
            <person name="Okamoto S."/>
            <person name="Suzuki I."/>
            <person name="Tanabe Y."/>
            <person name="Tamaoki M."/>
            <person name="Nakamura Y."/>
            <person name="Kasai F."/>
            <person name="Watanabe A."/>
            <person name="Kawashima K."/>
            <person name="Kishida Y."/>
            <person name="Ono A."/>
            <person name="Shimizu Y."/>
            <person name="Takahashi C."/>
            <person name="Minami C."/>
            <person name="Fujishiro T."/>
            <person name="Kohara M."/>
            <person name="Katoh M."/>
            <person name="Nakazaki N."/>
            <person name="Nakayama S."/>
            <person name="Yamada M."/>
            <person name="Tabata S."/>
            <person name="Watanabe M.M."/>
        </authorList>
    </citation>
    <scope>NUCLEOTIDE SEQUENCE [LARGE SCALE GENOMIC DNA]</scope>
    <source>
        <strain evidence="2">NIES-843 / IAM M-247</strain>
    </source>
</reference>
<proteinExistence type="predicted"/>
<gene>
    <name evidence="1" type="ordered locus">MAE_58030</name>
</gene>
<accession>B0JIR7</accession>
<dbReference type="STRING" id="449447.MAE_58030"/>
<dbReference type="EnsemblBacteria" id="BAG05625">
    <property type="protein sequence ID" value="BAG05625"/>
    <property type="gene ID" value="MAE_58030"/>
</dbReference>
<sequence length="52" mass="5667">MLYETQTVYRSRPVGAKHSDRKSTVSAISYCPNASPVLFQQVLAILGGLTPN</sequence>
<dbReference type="Proteomes" id="UP000001510">
    <property type="component" value="Chromosome"/>
</dbReference>
<dbReference type="PaxDb" id="449447-MAE_58030"/>
<dbReference type="KEGG" id="mar:MAE_58030"/>
<protein>
    <submittedName>
        <fullName evidence="1">Uncharacterized protein</fullName>
    </submittedName>
</protein>
<dbReference type="AlphaFoldDB" id="B0JIR7"/>
<evidence type="ECO:0000313" key="1">
    <source>
        <dbReference type="EMBL" id="BAG05625.1"/>
    </source>
</evidence>